<evidence type="ECO:0000313" key="2">
    <source>
        <dbReference type="Proteomes" id="UP000240493"/>
    </source>
</evidence>
<organism evidence="1 2">
    <name type="scientific">Trichoderma asperellum (strain ATCC 204424 / CBS 433.97 / NBRC 101777)</name>
    <dbReference type="NCBI Taxonomy" id="1042311"/>
    <lineage>
        <taxon>Eukaryota</taxon>
        <taxon>Fungi</taxon>
        <taxon>Dikarya</taxon>
        <taxon>Ascomycota</taxon>
        <taxon>Pezizomycotina</taxon>
        <taxon>Sordariomycetes</taxon>
        <taxon>Hypocreomycetidae</taxon>
        <taxon>Hypocreales</taxon>
        <taxon>Hypocreaceae</taxon>
        <taxon>Trichoderma</taxon>
    </lineage>
</organism>
<keyword evidence="2" id="KW-1185">Reference proteome</keyword>
<accession>A0A2T3Z5K8</accession>
<dbReference type="AlphaFoldDB" id="A0A2T3Z5K8"/>
<dbReference type="EMBL" id="KZ679263">
    <property type="protein sequence ID" value="PTB40099.1"/>
    <property type="molecule type" value="Genomic_DNA"/>
</dbReference>
<dbReference type="Proteomes" id="UP000240493">
    <property type="component" value="Unassembled WGS sequence"/>
</dbReference>
<proteinExistence type="predicted"/>
<evidence type="ECO:0000313" key="1">
    <source>
        <dbReference type="EMBL" id="PTB40099.1"/>
    </source>
</evidence>
<sequence>MSFRSGGQSSGSCFRPLRPAAAAKTRQALQIPHHLHLLFLFLSTIVPPPHSVHFGLAGNRDVASALSLLLPLCLYS</sequence>
<protein>
    <submittedName>
        <fullName evidence="1">Uncharacterized protein</fullName>
    </submittedName>
</protein>
<name>A0A2T3Z5K8_TRIA4</name>
<reference evidence="1 2" key="1">
    <citation type="submission" date="2016-07" db="EMBL/GenBank/DDBJ databases">
        <title>Multiple horizontal gene transfer events from other fungi enriched the ability of initially mycotrophic Trichoderma (Ascomycota) to feed on dead plant biomass.</title>
        <authorList>
            <consortium name="DOE Joint Genome Institute"/>
            <person name="Aerts A."/>
            <person name="Atanasova L."/>
            <person name="Chenthamara K."/>
            <person name="Zhang J."/>
            <person name="Grujic M."/>
            <person name="Henrissat B."/>
            <person name="Kuo A."/>
            <person name="Salamov A."/>
            <person name="Lipzen A."/>
            <person name="Labutti K."/>
            <person name="Barry K."/>
            <person name="Miao Y."/>
            <person name="Rahimi M.J."/>
            <person name="Shen Q."/>
            <person name="Grigoriev I.V."/>
            <person name="Kubicek C.P."/>
            <person name="Druzhinina I.S."/>
        </authorList>
    </citation>
    <scope>NUCLEOTIDE SEQUENCE [LARGE SCALE GENOMIC DNA]</scope>
    <source>
        <strain evidence="1 2">CBS 433.97</strain>
    </source>
</reference>
<gene>
    <name evidence="1" type="ORF">M441DRAFT_426497</name>
</gene>